<dbReference type="Pfam" id="PF01595">
    <property type="entry name" value="CNNM"/>
    <property type="match status" value="1"/>
</dbReference>
<reference evidence="11 13" key="1">
    <citation type="journal article" date="2014" name="ISME J.">
        <title>Trehalose/2-sulfotrehalose biosynthesis and glycine-betaine uptake are widely spread mechanisms for osmoadaptation in the Halobacteriales.</title>
        <authorList>
            <person name="Youssef N.H."/>
            <person name="Savage-Ashlock K.N."/>
            <person name="McCully A.L."/>
            <person name="Luedtke B."/>
            <person name="Shaw E.I."/>
            <person name="Hoff W.D."/>
            <person name="Elshahed M.S."/>
        </authorList>
    </citation>
    <scope>NUCLEOTIDE SEQUENCE [LARGE SCALE GENOMIC DNA]</scope>
    <source>
        <strain evidence="11 13">DX253</strain>
    </source>
</reference>
<dbReference type="STRING" id="797209.GCA_000376445_04149"/>
<keyword evidence="2" id="KW-1003">Cell membrane</keyword>
<accession>E7QWL7</accession>
<dbReference type="PROSITE" id="PS51846">
    <property type="entry name" value="CNNM"/>
    <property type="match status" value="1"/>
</dbReference>
<dbReference type="RefSeq" id="WP_007981460.1">
    <property type="nucleotide sequence ID" value="NZ_AEMG01000018.1"/>
</dbReference>
<dbReference type="PROSITE" id="PS51371">
    <property type="entry name" value="CBS"/>
    <property type="match status" value="1"/>
</dbReference>
<gene>
    <name evidence="12" type="ORF">SAMN05444342_3670</name>
    <name evidence="11" type="ORF">ZOD2009_16026</name>
</gene>
<comment type="subcellular location">
    <subcellularLocation>
        <location evidence="1">Cell membrane</location>
        <topology evidence="1">Multi-pass membrane protein</topology>
    </subcellularLocation>
</comment>
<dbReference type="EMBL" id="FRAN01000006">
    <property type="protein sequence ID" value="SHL36891.1"/>
    <property type="molecule type" value="Genomic_DNA"/>
</dbReference>
<dbReference type="InterPro" id="IPR002550">
    <property type="entry name" value="CNNM"/>
</dbReference>
<dbReference type="Gene3D" id="3.10.580.10">
    <property type="entry name" value="CBS-domain"/>
    <property type="match status" value="1"/>
</dbReference>
<dbReference type="Pfam" id="PF00571">
    <property type="entry name" value="CBS"/>
    <property type="match status" value="1"/>
</dbReference>
<evidence type="ECO:0000313" key="12">
    <source>
        <dbReference type="EMBL" id="SHL36891.1"/>
    </source>
</evidence>
<keyword evidence="14" id="KW-1185">Reference proteome</keyword>
<dbReference type="AlphaFoldDB" id="E7QWL7"/>
<evidence type="ECO:0000256" key="7">
    <source>
        <dbReference type="PROSITE-ProRule" id="PRU00703"/>
    </source>
</evidence>
<protein>
    <submittedName>
        <fullName evidence="12">Hemolysin, contains CBS domains</fullName>
    </submittedName>
</protein>
<evidence type="ECO:0000256" key="2">
    <source>
        <dbReference type="ARBA" id="ARBA00022475"/>
    </source>
</evidence>
<evidence type="ECO:0000256" key="4">
    <source>
        <dbReference type="ARBA" id="ARBA00022737"/>
    </source>
</evidence>
<dbReference type="InterPro" id="IPR046342">
    <property type="entry name" value="CBS_dom_sf"/>
</dbReference>
<dbReference type="InterPro" id="IPR051676">
    <property type="entry name" value="UPF0053_domain"/>
</dbReference>
<reference evidence="12" key="3">
    <citation type="submission" date="2016-11" db="EMBL/GenBank/DDBJ databases">
        <authorList>
            <person name="Jaros S."/>
            <person name="Januszkiewicz K."/>
            <person name="Wedrychowicz H."/>
        </authorList>
    </citation>
    <scope>NUCLEOTIDE SEQUENCE [LARGE SCALE GENOMIC DNA]</scope>
    <source>
        <strain evidence="12">DX253</strain>
    </source>
</reference>
<dbReference type="EMBL" id="AEMG01000018">
    <property type="protein sequence ID" value="EFW91113.1"/>
    <property type="molecule type" value="Genomic_DNA"/>
</dbReference>
<feature type="domain" description="CNNM transmembrane" evidence="10">
    <location>
        <begin position="2"/>
        <end position="198"/>
    </location>
</feature>
<dbReference type="SUPFAM" id="SSF54631">
    <property type="entry name" value="CBS-domain pair"/>
    <property type="match status" value="1"/>
</dbReference>
<evidence type="ECO:0000313" key="11">
    <source>
        <dbReference type="EMBL" id="EFW91113.1"/>
    </source>
</evidence>
<reference evidence="14" key="2">
    <citation type="submission" date="2016-11" db="EMBL/GenBank/DDBJ databases">
        <authorList>
            <person name="Varghese N."/>
            <person name="Submissions S."/>
        </authorList>
    </citation>
    <scope>NUCLEOTIDE SEQUENCE [LARGE SCALE GENOMIC DNA]</scope>
    <source>
        <strain evidence="14">DX253</strain>
    </source>
</reference>
<dbReference type="PANTHER" id="PTHR43099:SF5">
    <property type="entry name" value="HLYC_CORC FAMILY TRANSPORTER"/>
    <property type="match status" value="1"/>
</dbReference>
<evidence type="ECO:0000256" key="6">
    <source>
        <dbReference type="ARBA" id="ARBA00023136"/>
    </source>
</evidence>
<dbReference type="CDD" id="cd04590">
    <property type="entry name" value="CBS_pair_CorC_HlyC_assoc"/>
    <property type="match status" value="1"/>
</dbReference>
<feature type="domain" description="CBS" evidence="9">
    <location>
        <begin position="300"/>
        <end position="356"/>
    </location>
</feature>
<keyword evidence="7" id="KW-0129">CBS domain</keyword>
<evidence type="ECO:0000259" key="10">
    <source>
        <dbReference type="PROSITE" id="PS51846"/>
    </source>
</evidence>
<evidence type="ECO:0000256" key="5">
    <source>
        <dbReference type="ARBA" id="ARBA00022989"/>
    </source>
</evidence>
<dbReference type="Proteomes" id="UP000184203">
    <property type="component" value="Unassembled WGS sequence"/>
</dbReference>
<evidence type="ECO:0000256" key="8">
    <source>
        <dbReference type="SAM" id="Phobius"/>
    </source>
</evidence>
<name>E7QWL7_HALPU</name>
<evidence type="ECO:0000259" key="9">
    <source>
        <dbReference type="PROSITE" id="PS51371"/>
    </source>
</evidence>
<dbReference type="GO" id="GO:0005886">
    <property type="term" value="C:plasma membrane"/>
    <property type="evidence" value="ECO:0007669"/>
    <property type="project" value="UniProtKB-SubCell"/>
</dbReference>
<organism evidence="11 13">
    <name type="scientific">Haladaptatus paucihalophilus DX253</name>
    <dbReference type="NCBI Taxonomy" id="797209"/>
    <lineage>
        <taxon>Archaea</taxon>
        <taxon>Methanobacteriati</taxon>
        <taxon>Methanobacteriota</taxon>
        <taxon>Stenosarchaea group</taxon>
        <taxon>Halobacteria</taxon>
        <taxon>Halobacteriales</taxon>
        <taxon>Haladaptataceae</taxon>
        <taxon>Haladaptatus</taxon>
    </lineage>
</organism>
<keyword evidence="5 8" id="KW-1133">Transmembrane helix</keyword>
<evidence type="ECO:0000256" key="3">
    <source>
        <dbReference type="ARBA" id="ARBA00022692"/>
    </source>
</evidence>
<dbReference type="eggNOG" id="arCOG00626">
    <property type="taxonomic scope" value="Archaea"/>
</dbReference>
<dbReference type="Proteomes" id="UP000003751">
    <property type="component" value="Unassembled WGS sequence"/>
</dbReference>
<feature type="transmembrane region" description="Helical" evidence="8">
    <location>
        <begin position="6"/>
        <end position="25"/>
    </location>
</feature>
<evidence type="ECO:0000313" key="14">
    <source>
        <dbReference type="Proteomes" id="UP000184203"/>
    </source>
</evidence>
<dbReference type="OrthoDB" id="213548at2157"/>
<dbReference type="InterPro" id="IPR044751">
    <property type="entry name" value="Ion_transp-like_CBS"/>
</dbReference>
<sequence length="361" mass="39174">MVDTGTIGRLTAGLILLLGNGYFVTIEFAMTRVRQFTQDEFQGSRGLERAWKMTERLEIFLSGCQLGITICSVGLGVVAEPALAAVVDPLIIALGLEGILGTGEGGHTALAAITSLAIINLLHLTVGEQAPTYLGIERSKQVAKYGAPVLYWWTRIFSPIIRLADWTAKALLSFFGVEMTRSWAEEEIEEGADTRQGLINQMGSTMANMDIPADRREEIINAIAIDHIHASDLMVDRDAIITVSTEESFERNLETIRSHPHTRFPLVGESVDDIIGTIYLPAVVQSQEALEQKESNLADIASPALTVAPDIPISDLIDTFQEADQEIALVIDNGRTAGAITATDAFEAIAGELKDPLDRSK</sequence>
<evidence type="ECO:0000256" key="1">
    <source>
        <dbReference type="ARBA" id="ARBA00004651"/>
    </source>
</evidence>
<dbReference type="InterPro" id="IPR000644">
    <property type="entry name" value="CBS_dom"/>
</dbReference>
<dbReference type="PANTHER" id="PTHR43099">
    <property type="entry name" value="UPF0053 PROTEIN YRKA"/>
    <property type="match status" value="1"/>
</dbReference>
<dbReference type="PATRIC" id="fig|797209.4.peg.3145"/>
<keyword evidence="3 8" id="KW-0812">Transmembrane</keyword>
<keyword evidence="4" id="KW-0677">Repeat</keyword>
<evidence type="ECO:0000313" key="13">
    <source>
        <dbReference type="Proteomes" id="UP000003751"/>
    </source>
</evidence>
<proteinExistence type="predicted"/>
<keyword evidence="6 8" id="KW-0472">Membrane</keyword>